<dbReference type="PANTHER" id="PTHR13036">
    <property type="entry name" value="BETA1,4 MANNOSYLTRANSFERASE"/>
    <property type="match status" value="1"/>
</dbReference>
<dbReference type="VEuPathDB" id="TrichDB:TVAG_344530"/>
<dbReference type="InterPro" id="IPR026051">
    <property type="entry name" value="ALG1-like"/>
</dbReference>
<evidence type="ECO:0000259" key="14">
    <source>
        <dbReference type="Pfam" id="PF00534"/>
    </source>
</evidence>
<evidence type="ECO:0000256" key="8">
    <source>
        <dbReference type="ARBA" id="ARBA00023136"/>
    </source>
</evidence>
<sequence>MPNCILFTLDDYANNHQIISHIQVLSKVPENHIYVIGLGSSKFPRDIQNTPNLSVKRITPFPMNLFLMRYLFLPFSFIFTLFQVIGILIQLPTIDIFVVYLHHIIKETIVSWIVTKLFHIRLIFELGQYTLANEGYLVVSKSVETMLLKLSNVNIVPTQAKQMILHFRGIKSFLIRNIPMRVKDLSNRVEFMNNHIVGYMYPYSKTEEILKLNKIMKDLEEHQMKIDFYIFGTSKSVTSADTILKNHKSEFITYKYISLSDPNYFELLQRCNVGIILSSSFVLDPPQALFHFIGAGVPIIANHFGCISEEITNNDNGFLVSENENFSKKLLEVLRNENVVKMRRKLLEMYNSHFEDAYDVFMKILKNESPPQLNNLFT</sequence>
<dbReference type="Gene3D" id="3.40.50.2000">
    <property type="entry name" value="Glycogen Phosphorylase B"/>
    <property type="match status" value="1"/>
</dbReference>
<evidence type="ECO:0000256" key="7">
    <source>
        <dbReference type="ARBA" id="ARBA00022989"/>
    </source>
</evidence>
<comment type="pathway">
    <text evidence="2">Protein modification; protein glycosylation.</text>
</comment>
<dbReference type="GO" id="GO:0005783">
    <property type="term" value="C:endoplasmic reticulum"/>
    <property type="evidence" value="ECO:0000318"/>
    <property type="project" value="GO_Central"/>
</dbReference>
<comment type="subcellular location">
    <subcellularLocation>
        <location evidence="1">Endoplasmic reticulum membrane</location>
        <topology evidence="1">Single-pass membrane protein</topology>
    </subcellularLocation>
</comment>
<keyword evidence="3" id="KW-0328">Glycosyltransferase</keyword>
<dbReference type="GO" id="GO:0005789">
    <property type="term" value="C:endoplasmic reticulum membrane"/>
    <property type="evidence" value="ECO:0007669"/>
    <property type="project" value="UniProtKB-SubCell"/>
</dbReference>
<dbReference type="VEuPathDB" id="TrichDB:TVAGG3_0826760"/>
<evidence type="ECO:0000256" key="11">
    <source>
        <dbReference type="ARBA" id="ARBA00033088"/>
    </source>
</evidence>
<feature type="transmembrane region" description="Helical" evidence="13">
    <location>
        <begin position="66"/>
        <end position="89"/>
    </location>
</feature>
<evidence type="ECO:0000256" key="4">
    <source>
        <dbReference type="ARBA" id="ARBA00022679"/>
    </source>
</evidence>
<dbReference type="STRING" id="5722.A2FRG7"/>
<accession>A2FRG7</accession>
<evidence type="ECO:0000256" key="2">
    <source>
        <dbReference type="ARBA" id="ARBA00004922"/>
    </source>
</evidence>
<feature type="domain" description="Glycosyl transferase family 1" evidence="14">
    <location>
        <begin position="195"/>
        <end position="346"/>
    </location>
</feature>
<evidence type="ECO:0000313" key="15">
    <source>
        <dbReference type="EMBL" id="EAX92497.1"/>
    </source>
</evidence>
<evidence type="ECO:0000256" key="12">
    <source>
        <dbReference type="ARBA" id="ARBA00045071"/>
    </source>
</evidence>
<evidence type="ECO:0000256" key="6">
    <source>
        <dbReference type="ARBA" id="ARBA00022824"/>
    </source>
</evidence>
<evidence type="ECO:0000256" key="1">
    <source>
        <dbReference type="ARBA" id="ARBA00004389"/>
    </source>
</evidence>
<keyword evidence="4" id="KW-0808">Transferase</keyword>
<protein>
    <recommendedName>
        <fullName evidence="10">Beta-1,4-mannosyltransferase</fullName>
    </recommendedName>
    <alternativeName>
        <fullName evidence="11">GDP-Man:GlcNAc2-PP-dolichol mannosyltransferase</fullName>
    </alternativeName>
    <alternativeName>
        <fullName evidence="9">GDP-mannose-dolichol diphosphochitobiose mannosyltransferase</fullName>
    </alternativeName>
</protein>
<dbReference type="GO" id="GO:0000030">
    <property type="term" value="F:mannosyltransferase activity"/>
    <property type="evidence" value="ECO:0000318"/>
    <property type="project" value="GO_Central"/>
</dbReference>
<keyword evidence="16" id="KW-1185">Reference proteome</keyword>
<dbReference type="InParanoid" id="A2FRG7"/>
<evidence type="ECO:0000256" key="10">
    <source>
        <dbReference type="ARBA" id="ARBA00031566"/>
    </source>
</evidence>
<reference evidence="15" key="2">
    <citation type="journal article" date="2007" name="Science">
        <title>Draft genome sequence of the sexually transmitted pathogen Trichomonas vaginalis.</title>
        <authorList>
            <person name="Carlton J.M."/>
            <person name="Hirt R.P."/>
            <person name="Silva J.C."/>
            <person name="Delcher A.L."/>
            <person name="Schatz M."/>
            <person name="Zhao Q."/>
            <person name="Wortman J.R."/>
            <person name="Bidwell S.L."/>
            <person name="Alsmark U.C.M."/>
            <person name="Besteiro S."/>
            <person name="Sicheritz-Ponten T."/>
            <person name="Noel C.J."/>
            <person name="Dacks J.B."/>
            <person name="Foster P.G."/>
            <person name="Simillion C."/>
            <person name="Van de Peer Y."/>
            <person name="Miranda-Saavedra D."/>
            <person name="Barton G.J."/>
            <person name="Westrop G.D."/>
            <person name="Mueller S."/>
            <person name="Dessi D."/>
            <person name="Fiori P.L."/>
            <person name="Ren Q."/>
            <person name="Paulsen I."/>
            <person name="Zhang H."/>
            <person name="Bastida-Corcuera F.D."/>
            <person name="Simoes-Barbosa A."/>
            <person name="Brown M.T."/>
            <person name="Hayes R.D."/>
            <person name="Mukherjee M."/>
            <person name="Okumura C.Y."/>
            <person name="Schneider R."/>
            <person name="Smith A.J."/>
            <person name="Vanacova S."/>
            <person name="Villalvazo M."/>
            <person name="Haas B.J."/>
            <person name="Pertea M."/>
            <person name="Feldblyum T.V."/>
            <person name="Utterback T.R."/>
            <person name="Shu C.L."/>
            <person name="Osoegawa K."/>
            <person name="de Jong P.J."/>
            <person name="Hrdy I."/>
            <person name="Horvathova L."/>
            <person name="Zubacova Z."/>
            <person name="Dolezal P."/>
            <person name="Malik S.B."/>
            <person name="Logsdon J.M. Jr."/>
            <person name="Henze K."/>
            <person name="Gupta A."/>
            <person name="Wang C.C."/>
            <person name="Dunne R.L."/>
            <person name="Upcroft J.A."/>
            <person name="Upcroft P."/>
            <person name="White O."/>
            <person name="Salzberg S.L."/>
            <person name="Tang P."/>
            <person name="Chiu C.-H."/>
            <person name="Lee Y.-S."/>
            <person name="Embley T.M."/>
            <person name="Coombs G.H."/>
            <person name="Mottram J.C."/>
            <person name="Tachezy J."/>
            <person name="Fraser-Liggett C.M."/>
            <person name="Johnson P.J."/>
        </authorList>
    </citation>
    <scope>NUCLEOTIDE SEQUENCE [LARGE SCALE GENOMIC DNA]</scope>
    <source>
        <strain evidence="15">G3</strain>
    </source>
</reference>
<keyword evidence="7 13" id="KW-1133">Transmembrane helix</keyword>
<dbReference type="AlphaFoldDB" id="A2FRG7"/>
<keyword evidence="8 13" id="KW-0472">Membrane</keyword>
<evidence type="ECO:0000256" key="9">
    <source>
        <dbReference type="ARBA" id="ARBA00031434"/>
    </source>
</evidence>
<proteinExistence type="predicted"/>
<dbReference type="RefSeq" id="XP_001305427.1">
    <property type="nucleotide sequence ID" value="XM_001305426.1"/>
</dbReference>
<dbReference type="SMR" id="A2FRG7"/>
<dbReference type="KEGG" id="tva:4750209"/>
<evidence type="ECO:0000313" key="16">
    <source>
        <dbReference type="Proteomes" id="UP000001542"/>
    </source>
</evidence>
<name>A2FRG7_TRIV3</name>
<comment type="catalytic activity">
    <reaction evidence="12">
        <text>an N,N'-diacetylchitobiosyl-diphospho-di-trans,poly-cis-dolichol + GDP-alpha-D-mannose = a beta-D-Man-(1-&gt;4)-beta-D-GlcNAc-(1-&gt;4)-alpha-D-GlcNAc-diphospho-di-trans,poly-cis-dolichol + GDP + H(+)</text>
        <dbReference type="Rhea" id="RHEA:13865"/>
        <dbReference type="Rhea" id="RHEA-COMP:19510"/>
        <dbReference type="Rhea" id="RHEA-COMP:19511"/>
        <dbReference type="ChEBI" id="CHEBI:15378"/>
        <dbReference type="ChEBI" id="CHEBI:57269"/>
        <dbReference type="ChEBI" id="CHEBI:57527"/>
        <dbReference type="ChEBI" id="CHEBI:58189"/>
        <dbReference type="ChEBI" id="CHEBI:58472"/>
        <dbReference type="EC" id="2.4.1.142"/>
    </reaction>
    <physiologicalReaction direction="left-to-right" evidence="12">
        <dbReference type="Rhea" id="RHEA:13866"/>
    </physiologicalReaction>
</comment>
<keyword evidence="5 13" id="KW-0812">Transmembrane</keyword>
<evidence type="ECO:0000256" key="3">
    <source>
        <dbReference type="ARBA" id="ARBA00022676"/>
    </source>
</evidence>
<evidence type="ECO:0000256" key="5">
    <source>
        <dbReference type="ARBA" id="ARBA00022692"/>
    </source>
</evidence>
<dbReference type="SUPFAM" id="SSF53756">
    <property type="entry name" value="UDP-Glycosyltransferase/glycogen phosphorylase"/>
    <property type="match status" value="1"/>
</dbReference>
<evidence type="ECO:0000256" key="13">
    <source>
        <dbReference type="SAM" id="Phobius"/>
    </source>
</evidence>
<organism evidence="15 16">
    <name type="scientific">Trichomonas vaginalis (strain ATCC PRA-98 / G3)</name>
    <dbReference type="NCBI Taxonomy" id="412133"/>
    <lineage>
        <taxon>Eukaryota</taxon>
        <taxon>Metamonada</taxon>
        <taxon>Parabasalia</taxon>
        <taxon>Trichomonadida</taxon>
        <taxon>Trichomonadidae</taxon>
        <taxon>Trichomonas</taxon>
    </lineage>
</organism>
<reference evidence="15" key="1">
    <citation type="submission" date="2006-10" db="EMBL/GenBank/DDBJ databases">
        <authorList>
            <person name="Amadeo P."/>
            <person name="Zhao Q."/>
            <person name="Wortman J."/>
            <person name="Fraser-Liggett C."/>
            <person name="Carlton J."/>
        </authorList>
    </citation>
    <scope>NUCLEOTIDE SEQUENCE</scope>
    <source>
        <strain evidence="15">G3</strain>
    </source>
</reference>
<dbReference type="Pfam" id="PF00534">
    <property type="entry name" value="Glycos_transf_1"/>
    <property type="match status" value="1"/>
</dbReference>
<keyword evidence="6" id="KW-0256">Endoplasmic reticulum</keyword>
<dbReference type="Proteomes" id="UP000001542">
    <property type="component" value="Unassembled WGS sequence"/>
</dbReference>
<dbReference type="InterPro" id="IPR001296">
    <property type="entry name" value="Glyco_trans_1"/>
</dbReference>
<gene>
    <name evidence="15" type="ORF">TVAG_344530</name>
</gene>
<dbReference type="GO" id="GO:0004578">
    <property type="term" value="F:chitobiosyldiphosphodolichol beta-mannosyltransferase activity"/>
    <property type="evidence" value="ECO:0007669"/>
    <property type="project" value="UniProtKB-EC"/>
</dbReference>
<dbReference type="EMBL" id="DS113964">
    <property type="protein sequence ID" value="EAX92497.1"/>
    <property type="molecule type" value="Genomic_DNA"/>
</dbReference>
<dbReference type="PANTHER" id="PTHR13036:SF0">
    <property type="entry name" value="CHITOBIOSYLDIPHOSPHODOLICHOL BETA-MANNOSYLTRANSFERASE"/>
    <property type="match status" value="1"/>
</dbReference>